<dbReference type="STRING" id="764103.G7E7M6"/>
<keyword evidence="4" id="KW-0143">Chaperone</keyword>
<dbReference type="AlphaFoldDB" id="G7E7M6"/>
<dbReference type="GO" id="GO:0001405">
    <property type="term" value="C:PAM complex, Tim23 associated import motor"/>
    <property type="evidence" value="ECO:0007669"/>
    <property type="project" value="TreeGrafter"/>
</dbReference>
<evidence type="ECO:0000256" key="4">
    <source>
        <dbReference type="ARBA" id="ARBA00023186"/>
    </source>
</evidence>
<dbReference type="FunFam" id="2.30.22.10:FF:000002">
    <property type="entry name" value="GrpE protein homolog"/>
    <property type="match status" value="1"/>
</dbReference>
<dbReference type="Pfam" id="PF01025">
    <property type="entry name" value="GrpE"/>
    <property type="match status" value="1"/>
</dbReference>
<dbReference type="SUPFAM" id="SSF58014">
    <property type="entry name" value="Coiled-coil domain of nucleotide exchange factor GrpE"/>
    <property type="match status" value="1"/>
</dbReference>
<keyword evidence="8" id="KW-1185">Reference proteome</keyword>
<dbReference type="Gene3D" id="2.30.22.10">
    <property type="entry name" value="Head domain of nucleotide exchange factor GrpE"/>
    <property type="match status" value="1"/>
</dbReference>
<reference evidence="7 8" key="2">
    <citation type="journal article" date="2012" name="Open Biol.">
        <title>Characteristics of nucleosomes and linker DNA regions on the genome of the basidiomycete Mixia osmundae revealed by mono- and dinucleosome mapping.</title>
        <authorList>
            <person name="Nishida H."/>
            <person name="Kondo S."/>
            <person name="Matsumoto T."/>
            <person name="Suzuki Y."/>
            <person name="Yoshikawa H."/>
            <person name="Taylor T.D."/>
            <person name="Sugiyama J."/>
        </authorList>
    </citation>
    <scope>NUCLEOTIDE SEQUENCE [LARGE SCALE GENOMIC DNA]</scope>
    <source>
        <strain evidence="8">CBS 9802 / IAM 14324 / JCM 22182 / KY 12970</strain>
    </source>
</reference>
<dbReference type="InterPro" id="IPR013805">
    <property type="entry name" value="GrpE_CC"/>
</dbReference>
<evidence type="ECO:0000256" key="6">
    <source>
        <dbReference type="SAM" id="MobiDB-lite"/>
    </source>
</evidence>
<dbReference type="HOGENOM" id="CLU_057217_0_0_1"/>
<dbReference type="GO" id="GO:0030150">
    <property type="term" value="P:protein import into mitochondrial matrix"/>
    <property type="evidence" value="ECO:0007669"/>
    <property type="project" value="TreeGrafter"/>
</dbReference>
<proteinExistence type="inferred from homology"/>
<dbReference type="PANTHER" id="PTHR21237:SF23">
    <property type="entry name" value="GRPE PROTEIN HOMOLOG, MITOCHONDRIAL"/>
    <property type="match status" value="1"/>
</dbReference>
<feature type="region of interest" description="Disordered" evidence="6">
    <location>
        <begin position="21"/>
        <end position="84"/>
    </location>
</feature>
<dbReference type="PRINTS" id="PR00773">
    <property type="entry name" value="GRPEPROTEIN"/>
</dbReference>
<dbReference type="RefSeq" id="XP_014566784.1">
    <property type="nucleotide sequence ID" value="XM_014711298.1"/>
</dbReference>
<dbReference type="SUPFAM" id="SSF51064">
    <property type="entry name" value="Head domain of nucleotide exchange factor GrpE"/>
    <property type="match status" value="1"/>
</dbReference>
<name>G7E7M6_MIXOS</name>
<protein>
    <recommendedName>
        <fullName evidence="3">GrpE protein homolog, mitochondrial</fullName>
    </recommendedName>
</protein>
<dbReference type="eggNOG" id="KOG3003">
    <property type="taxonomic scope" value="Eukaryota"/>
</dbReference>
<dbReference type="OrthoDB" id="201635at2759"/>
<gene>
    <name evidence="7" type="primary">Mo05524</name>
    <name evidence="7" type="ORF">E5Q_05524</name>
</gene>
<dbReference type="PANTHER" id="PTHR21237">
    <property type="entry name" value="GRPE PROTEIN"/>
    <property type="match status" value="1"/>
</dbReference>
<evidence type="ECO:0000313" key="8">
    <source>
        <dbReference type="Proteomes" id="UP000009131"/>
    </source>
</evidence>
<dbReference type="Gene3D" id="3.90.20.20">
    <property type="match status" value="1"/>
</dbReference>
<dbReference type="InterPro" id="IPR000740">
    <property type="entry name" value="GrpE"/>
</dbReference>
<dbReference type="FunCoup" id="G7E7M6">
    <property type="interactions" value="171"/>
</dbReference>
<dbReference type="CDD" id="cd00446">
    <property type="entry name" value="GrpE"/>
    <property type="match status" value="1"/>
</dbReference>
<comment type="caution">
    <text evidence="7">The sequence shown here is derived from an EMBL/GenBank/DDBJ whole genome shotgun (WGS) entry which is preliminary data.</text>
</comment>
<evidence type="ECO:0000256" key="2">
    <source>
        <dbReference type="ARBA" id="ARBA00009054"/>
    </source>
</evidence>
<dbReference type="InterPro" id="IPR009012">
    <property type="entry name" value="GrpE_head"/>
</dbReference>
<evidence type="ECO:0000256" key="1">
    <source>
        <dbReference type="ARBA" id="ARBA00004305"/>
    </source>
</evidence>
<evidence type="ECO:0000313" key="7">
    <source>
        <dbReference type="EMBL" id="GAA98836.1"/>
    </source>
</evidence>
<comment type="subcellular location">
    <subcellularLocation>
        <location evidence="1">Mitochondrion matrix</location>
    </subcellularLocation>
</comment>
<dbReference type="GO" id="GO:0006457">
    <property type="term" value="P:protein folding"/>
    <property type="evidence" value="ECO:0007669"/>
    <property type="project" value="InterPro"/>
</dbReference>
<evidence type="ECO:0000256" key="3">
    <source>
        <dbReference type="ARBA" id="ARBA00014521"/>
    </source>
</evidence>
<dbReference type="EMBL" id="BABT02000165">
    <property type="protein sequence ID" value="GAA98836.1"/>
    <property type="molecule type" value="Genomic_DNA"/>
</dbReference>
<reference evidence="7 8" key="1">
    <citation type="journal article" date="2011" name="J. Gen. Appl. Microbiol.">
        <title>Draft genome sequencing of the enigmatic basidiomycete Mixia osmundae.</title>
        <authorList>
            <person name="Nishida H."/>
            <person name="Nagatsuka Y."/>
            <person name="Sugiyama J."/>
        </authorList>
    </citation>
    <scope>NUCLEOTIDE SEQUENCE [LARGE SCALE GENOMIC DNA]</scope>
    <source>
        <strain evidence="8">CBS 9802 / IAM 14324 / JCM 22182 / KY 12970</strain>
    </source>
</reference>
<comment type="similarity">
    <text evidence="2 5">Belongs to the GrpE family.</text>
</comment>
<dbReference type="HAMAP" id="MF_01151">
    <property type="entry name" value="GrpE"/>
    <property type="match status" value="1"/>
</dbReference>
<dbReference type="GO" id="GO:0000774">
    <property type="term" value="F:adenyl-nucleotide exchange factor activity"/>
    <property type="evidence" value="ECO:0007669"/>
    <property type="project" value="InterPro"/>
</dbReference>
<dbReference type="GO" id="GO:0051087">
    <property type="term" value="F:protein-folding chaperone binding"/>
    <property type="evidence" value="ECO:0007669"/>
    <property type="project" value="InterPro"/>
</dbReference>
<feature type="compositionally biased region" description="Polar residues" evidence="6">
    <location>
        <begin position="25"/>
        <end position="59"/>
    </location>
</feature>
<evidence type="ECO:0000256" key="5">
    <source>
        <dbReference type="RuleBase" id="RU004478"/>
    </source>
</evidence>
<sequence>MKRVTRIAQLAARSTQRPLIRPSLAYQQHAQTRPTWQQDLLTSRRCQSTSTASEQQDPSVSAKPDDAKAQRASDAAQASPEALASVEKDKEIARLKDSLLRSLADYENLQKITTREKAAARDFAVQKLATDLVANTYDILSLALKSVPEAKRTDKANSAELVDLYTGVSLTQTELEKALRRVGVEQFDPTGEKFDPNFHEAMYQAPVPGKQPGTVLECQRKGWTIKGRLLRPAQVGVVLDSEQ</sequence>
<dbReference type="GO" id="GO:0051082">
    <property type="term" value="F:unfolded protein binding"/>
    <property type="evidence" value="ECO:0007669"/>
    <property type="project" value="TreeGrafter"/>
</dbReference>
<dbReference type="Proteomes" id="UP000009131">
    <property type="component" value="Unassembled WGS sequence"/>
</dbReference>
<organism evidence="7 8">
    <name type="scientific">Mixia osmundae (strain CBS 9802 / IAM 14324 / JCM 22182 / KY 12970)</name>
    <dbReference type="NCBI Taxonomy" id="764103"/>
    <lineage>
        <taxon>Eukaryota</taxon>
        <taxon>Fungi</taxon>
        <taxon>Dikarya</taxon>
        <taxon>Basidiomycota</taxon>
        <taxon>Pucciniomycotina</taxon>
        <taxon>Mixiomycetes</taxon>
        <taxon>Mixiales</taxon>
        <taxon>Mixiaceae</taxon>
        <taxon>Mixia</taxon>
    </lineage>
</organism>
<accession>G7E7M6</accession>
<dbReference type="GO" id="GO:0042803">
    <property type="term" value="F:protein homodimerization activity"/>
    <property type="evidence" value="ECO:0007669"/>
    <property type="project" value="InterPro"/>
</dbReference>
<dbReference type="InParanoid" id="G7E7M6"/>
<dbReference type="OMA" id="QHELICH"/>